<keyword evidence="3 6" id="KW-0812">Transmembrane</keyword>
<dbReference type="RefSeq" id="WP_092074269.1">
    <property type="nucleotide sequence ID" value="NZ_FNHB01000008.1"/>
</dbReference>
<evidence type="ECO:0000256" key="2">
    <source>
        <dbReference type="ARBA" id="ARBA00022475"/>
    </source>
</evidence>
<feature type="transmembrane region" description="Helical" evidence="6">
    <location>
        <begin position="253"/>
        <end position="275"/>
    </location>
</feature>
<keyword evidence="2" id="KW-1003">Cell membrane</keyword>
<feature type="transmembrane region" description="Helical" evidence="6">
    <location>
        <begin position="325"/>
        <end position="346"/>
    </location>
</feature>
<dbReference type="STRING" id="146817.SAMN04488502_10848"/>
<evidence type="ECO:0000256" key="1">
    <source>
        <dbReference type="ARBA" id="ARBA00004651"/>
    </source>
</evidence>
<feature type="transmembrane region" description="Helical" evidence="6">
    <location>
        <begin position="386"/>
        <end position="406"/>
    </location>
</feature>
<organism evidence="7 8">
    <name type="scientific">Dendrosporobacter quercicolus</name>
    <dbReference type="NCBI Taxonomy" id="146817"/>
    <lineage>
        <taxon>Bacteria</taxon>
        <taxon>Bacillati</taxon>
        <taxon>Bacillota</taxon>
        <taxon>Negativicutes</taxon>
        <taxon>Selenomonadales</taxon>
        <taxon>Sporomusaceae</taxon>
        <taxon>Dendrosporobacter</taxon>
    </lineage>
</organism>
<proteinExistence type="predicted"/>
<evidence type="ECO:0000256" key="3">
    <source>
        <dbReference type="ARBA" id="ARBA00022692"/>
    </source>
</evidence>
<feature type="transmembrane region" description="Helical" evidence="6">
    <location>
        <begin position="150"/>
        <end position="168"/>
    </location>
</feature>
<keyword evidence="5 6" id="KW-0472">Membrane</keyword>
<feature type="transmembrane region" description="Helical" evidence="6">
    <location>
        <begin position="358"/>
        <end position="380"/>
    </location>
</feature>
<sequence>MNEKAKTFLENFSYTFVSTLVSLLISTLVVIILPKLLGIQEYGYWQLYLFYASYVGMMQFGWNDGIYLRYGGKEYSKLDKSLFFSQFWLLVISQLLIACFIIIITFSLVKELERQYIYVTVAICMIIMGIRAMPLLILQATNRIKEYAKIVMVDRISYCFLITAFLFLEIKEYKLMIIADLIGKLISLLYSMNFCKDIVFRGISTFYFDFREILENIKVGIKLTFANIASILIVGIVRFGIEYSWDVKTFGKISLSLNVSNFIIIFINTLGIIMFPILRRTNKKNLSGVYVMMRDVLIVILLGLLTIFYPLKLILMSWLPQYIDSFMYMALVFPMCLFEGKMALLINTYLKTLRRENFMLKINIISLILSVCITIITTGLLVNLNLAIASIVFLLIFRCIVAEIYLSILLKISLYKDILVELFMTLIFILVGWFINSWLTFFIYALSYLIFLITKRKDTISAIKNLRLLMKVRETPIN</sequence>
<evidence type="ECO:0000256" key="6">
    <source>
        <dbReference type="SAM" id="Phobius"/>
    </source>
</evidence>
<evidence type="ECO:0000256" key="5">
    <source>
        <dbReference type="ARBA" id="ARBA00023136"/>
    </source>
</evidence>
<feature type="transmembrane region" description="Helical" evidence="6">
    <location>
        <begin position="296"/>
        <end position="319"/>
    </location>
</feature>
<evidence type="ECO:0000313" key="7">
    <source>
        <dbReference type="EMBL" id="SDM86452.1"/>
    </source>
</evidence>
<keyword evidence="4 6" id="KW-1133">Transmembrane helix</keyword>
<protein>
    <submittedName>
        <fullName evidence="7">Membrane protein involved in the export of O-antigen and teichoic acid</fullName>
    </submittedName>
</protein>
<feature type="transmembrane region" description="Helical" evidence="6">
    <location>
        <begin position="45"/>
        <end position="66"/>
    </location>
</feature>
<dbReference type="Proteomes" id="UP000214880">
    <property type="component" value="Unassembled WGS sequence"/>
</dbReference>
<evidence type="ECO:0000313" key="8">
    <source>
        <dbReference type="Proteomes" id="UP000214880"/>
    </source>
</evidence>
<gene>
    <name evidence="7" type="ORF">SAMN04488502_10848</name>
</gene>
<dbReference type="AlphaFoldDB" id="A0A1G9WPJ1"/>
<feature type="transmembrane region" description="Helical" evidence="6">
    <location>
        <begin position="87"/>
        <end position="109"/>
    </location>
</feature>
<dbReference type="EMBL" id="FNHB01000008">
    <property type="protein sequence ID" value="SDM86452.1"/>
    <property type="molecule type" value="Genomic_DNA"/>
</dbReference>
<comment type="subcellular location">
    <subcellularLocation>
        <location evidence="1">Cell membrane</location>
        <topology evidence="1">Multi-pass membrane protein</topology>
    </subcellularLocation>
</comment>
<dbReference type="PANTHER" id="PTHR30250">
    <property type="entry name" value="PST FAMILY PREDICTED COLANIC ACID TRANSPORTER"/>
    <property type="match status" value="1"/>
</dbReference>
<dbReference type="GO" id="GO:0005886">
    <property type="term" value="C:plasma membrane"/>
    <property type="evidence" value="ECO:0007669"/>
    <property type="project" value="UniProtKB-SubCell"/>
</dbReference>
<feature type="transmembrane region" description="Helical" evidence="6">
    <location>
        <begin position="418"/>
        <end position="435"/>
    </location>
</feature>
<dbReference type="InterPro" id="IPR050833">
    <property type="entry name" value="Poly_Biosynth_Transport"/>
</dbReference>
<dbReference type="OrthoDB" id="385011at2"/>
<feature type="transmembrane region" description="Helical" evidence="6">
    <location>
        <begin position="115"/>
        <end position="138"/>
    </location>
</feature>
<evidence type="ECO:0000256" key="4">
    <source>
        <dbReference type="ARBA" id="ARBA00022989"/>
    </source>
</evidence>
<keyword evidence="8" id="KW-1185">Reference proteome</keyword>
<name>A0A1G9WPJ1_9FIRM</name>
<reference evidence="7 8" key="1">
    <citation type="submission" date="2016-10" db="EMBL/GenBank/DDBJ databases">
        <authorList>
            <person name="de Groot N.N."/>
        </authorList>
    </citation>
    <scope>NUCLEOTIDE SEQUENCE [LARGE SCALE GENOMIC DNA]</scope>
    <source>
        <strain evidence="7 8">DSM 1736</strain>
    </source>
</reference>
<dbReference type="PANTHER" id="PTHR30250:SF11">
    <property type="entry name" value="O-ANTIGEN TRANSPORTER-RELATED"/>
    <property type="match status" value="1"/>
</dbReference>
<feature type="transmembrane region" description="Helical" evidence="6">
    <location>
        <begin position="220"/>
        <end position="241"/>
    </location>
</feature>
<accession>A0A1G9WPJ1</accession>
<feature type="transmembrane region" description="Helical" evidence="6">
    <location>
        <begin position="12"/>
        <end position="33"/>
    </location>
</feature>